<protein>
    <submittedName>
        <fullName evidence="2">Uncharacterized protein</fullName>
    </submittedName>
</protein>
<dbReference type="Proteomes" id="UP000008281">
    <property type="component" value="Unassembled WGS sequence"/>
</dbReference>
<organism evidence="3">
    <name type="scientific">Caenorhabditis remanei</name>
    <name type="common">Caenorhabditis vulgaris</name>
    <dbReference type="NCBI Taxonomy" id="31234"/>
    <lineage>
        <taxon>Eukaryota</taxon>
        <taxon>Metazoa</taxon>
        <taxon>Ecdysozoa</taxon>
        <taxon>Nematoda</taxon>
        <taxon>Chromadorea</taxon>
        <taxon>Rhabditida</taxon>
        <taxon>Rhabditina</taxon>
        <taxon>Rhabditomorpha</taxon>
        <taxon>Rhabditoidea</taxon>
        <taxon>Rhabditidae</taxon>
        <taxon>Peloderinae</taxon>
        <taxon>Caenorhabditis</taxon>
    </lineage>
</organism>
<feature type="transmembrane region" description="Helical" evidence="1">
    <location>
        <begin position="40"/>
        <end position="65"/>
    </location>
</feature>
<sequence>MNSNDIPLVLHDENLCPCHSSERKNRKRLPSLYKSARKEFLLRLILSILFLVIVCGLLYLFGIIYDFLASNYPNFCLFMAITCKRVEWKNVLYSSTGVEE</sequence>
<proteinExistence type="predicted"/>
<keyword evidence="1" id="KW-1133">Transmembrane helix</keyword>
<dbReference type="EMBL" id="DS268541">
    <property type="protein sequence ID" value="EFO88180.1"/>
    <property type="molecule type" value="Genomic_DNA"/>
</dbReference>
<keyword evidence="3" id="KW-1185">Reference proteome</keyword>
<dbReference type="InParanoid" id="E3N6M9"/>
<gene>
    <name evidence="2" type="ORF">CRE_06961</name>
</gene>
<evidence type="ECO:0000313" key="2">
    <source>
        <dbReference type="EMBL" id="EFO88180.1"/>
    </source>
</evidence>
<evidence type="ECO:0000256" key="1">
    <source>
        <dbReference type="SAM" id="Phobius"/>
    </source>
</evidence>
<dbReference type="AlphaFoldDB" id="E3N6M9"/>
<evidence type="ECO:0000313" key="3">
    <source>
        <dbReference type="Proteomes" id="UP000008281"/>
    </source>
</evidence>
<reference evidence="2" key="1">
    <citation type="submission" date="2007-07" db="EMBL/GenBank/DDBJ databases">
        <title>PCAP assembly of the Caenorhabditis remanei genome.</title>
        <authorList>
            <consortium name="The Caenorhabditis remanei Sequencing Consortium"/>
            <person name="Wilson R.K."/>
        </authorList>
    </citation>
    <scope>NUCLEOTIDE SEQUENCE [LARGE SCALE GENOMIC DNA]</scope>
    <source>
        <strain evidence="2">PB4641</strain>
    </source>
</reference>
<keyword evidence="1" id="KW-0812">Transmembrane</keyword>
<keyword evidence="1" id="KW-0472">Membrane</keyword>
<accession>E3N6M9</accession>
<dbReference type="HOGENOM" id="CLU_2308643_0_0_1"/>
<name>E3N6M9_CAERE</name>